<proteinExistence type="predicted"/>
<dbReference type="AlphaFoldDB" id="T0IDK0"/>
<feature type="region of interest" description="Disordered" evidence="1">
    <location>
        <begin position="159"/>
        <end position="195"/>
    </location>
</feature>
<feature type="region of interest" description="Disordered" evidence="1">
    <location>
        <begin position="67"/>
        <end position="135"/>
    </location>
</feature>
<dbReference type="RefSeq" id="WP_021236245.1">
    <property type="nucleotide sequence ID" value="NZ_ATHL01000153.1"/>
</dbReference>
<dbReference type="Proteomes" id="UP000015527">
    <property type="component" value="Unassembled WGS sequence"/>
</dbReference>
<organism evidence="2 3">
    <name type="scientific">Novosphingobium lindaniclasticum LE124</name>
    <dbReference type="NCBI Taxonomy" id="1096930"/>
    <lineage>
        <taxon>Bacteria</taxon>
        <taxon>Pseudomonadati</taxon>
        <taxon>Pseudomonadota</taxon>
        <taxon>Alphaproteobacteria</taxon>
        <taxon>Sphingomonadales</taxon>
        <taxon>Sphingomonadaceae</taxon>
        <taxon>Novosphingobium</taxon>
    </lineage>
</organism>
<evidence type="ECO:0000313" key="2">
    <source>
        <dbReference type="EMBL" id="EQB07714.1"/>
    </source>
</evidence>
<accession>T0IDK0</accession>
<evidence type="ECO:0000256" key="1">
    <source>
        <dbReference type="SAM" id="MobiDB-lite"/>
    </source>
</evidence>
<evidence type="ECO:0000313" key="3">
    <source>
        <dbReference type="Proteomes" id="UP000015527"/>
    </source>
</evidence>
<name>T0IDK0_9SPHN</name>
<protein>
    <recommendedName>
        <fullName evidence="4">Cell envelope biogenesis protein TolA</fullName>
    </recommendedName>
</protein>
<dbReference type="OrthoDB" id="7478510at2"/>
<comment type="caution">
    <text evidence="2">The sequence shown here is derived from an EMBL/GenBank/DDBJ whole genome shotgun (WGS) entry which is preliminary data.</text>
</comment>
<feature type="compositionally biased region" description="Basic and acidic residues" evidence="1">
    <location>
        <begin position="122"/>
        <end position="135"/>
    </location>
</feature>
<evidence type="ECO:0008006" key="4">
    <source>
        <dbReference type="Google" id="ProtNLM"/>
    </source>
</evidence>
<reference evidence="2 3" key="1">
    <citation type="journal article" date="2013" name="Genome Announc.">
        <title>Genome Sequence of Novosphingobium lindaniclasticum LE124T, Isolated from a Hexachlorocyclohexane Dumpsite.</title>
        <authorList>
            <person name="Saxena A."/>
            <person name="Nayyar N."/>
            <person name="Sangwan N."/>
            <person name="Kumari R."/>
            <person name="Khurana J.P."/>
            <person name="Lal R."/>
        </authorList>
    </citation>
    <scope>NUCLEOTIDE SEQUENCE [LARGE SCALE GENOMIC DNA]</scope>
    <source>
        <strain evidence="2 3">LE124</strain>
    </source>
</reference>
<dbReference type="PATRIC" id="fig|1096930.3.peg.4512"/>
<keyword evidence="3" id="KW-1185">Reference proteome</keyword>
<sequence>MAARLKVFCTPIGFHDAYVAAPSQKAALAAWGADADLFARGLAAKVMDPELTAAALADPGRVIRVPRGTASQHLAEAAKTPLKRTRRRAAEADEQKPSTAPAPRARSARSRPAPPRPVIPRPSREDLDAAEAERDRLDEAFAKEINALEAERARIAEKIAAKRRDHDKRRARQDKRLEKARQTFEAAMDGWRRSE</sequence>
<dbReference type="EMBL" id="ATHL01000153">
    <property type="protein sequence ID" value="EQB07714.1"/>
    <property type="molecule type" value="Genomic_DNA"/>
</dbReference>
<gene>
    <name evidence="2" type="ORF">L284_22910</name>
</gene>
<dbReference type="eggNOG" id="ENOG50332JA">
    <property type="taxonomic scope" value="Bacteria"/>
</dbReference>